<evidence type="ECO:0000313" key="4">
    <source>
        <dbReference type="Proteomes" id="UP000030643"/>
    </source>
</evidence>
<keyword evidence="2" id="KW-1133">Transmembrane helix</keyword>
<evidence type="ECO:0000256" key="2">
    <source>
        <dbReference type="SAM" id="Phobius"/>
    </source>
</evidence>
<proteinExistence type="predicted"/>
<evidence type="ECO:0000313" key="3">
    <source>
        <dbReference type="EMBL" id="GAK31026.1"/>
    </source>
</evidence>
<keyword evidence="4" id="KW-1185">Reference proteome</keyword>
<dbReference type="NCBIfam" id="TIGR01167">
    <property type="entry name" value="LPXTG_anchor"/>
    <property type="match status" value="1"/>
</dbReference>
<feature type="region of interest" description="Disordered" evidence="1">
    <location>
        <begin position="1"/>
        <end position="32"/>
    </location>
</feature>
<dbReference type="EMBL" id="DF820490">
    <property type="protein sequence ID" value="GAK31026.1"/>
    <property type="molecule type" value="Genomic_DNA"/>
</dbReference>
<feature type="compositionally biased region" description="Low complexity" evidence="1">
    <location>
        <begin position="1"/>
        <end position="28"/>
    </location>
</feature>
<reference evidence="4" key="1">
    <citation type="journal article" date="2014" name="Genome Announc.">
        <title>Draft genome sequence of Weissella oryzae SG25T, isolated from fermented rice grains.</title>
        <authorList>
            <person name="Tanizawa Y."/>
            <person name="Fujisawa T."/>
            <person name="Mochizuki T."/>
            <person name="Kaminuma E."/>
            <person name="Suzuki Y."/>
            <person name="Nakamura Y."/>
            <person name="Tohno M."/>
        </authorList>
    </citation>
    <scope>NUCLEOTIDE SEQUENCE [LARGE SCALE GENOMIC DNA]</scope>
    <source>
        <strain evidence="4">DSM 25784 / JCM 18191 / LMG 30913 / SG25</strain>
    </source>
</reference>
<name>A0A069D0Z4_WEIOS</name>
<protein>
    <recommendedName>
        <fullName evidence="5">Gram-positive cocci surface proteins LPxTG domain-containing protein</fullName>
    </recommendedName>
</protein>
<evidence type="ECO:0008006" key="5">
    <source>
        <dbReference type="Google" id="ProtNLM"/>
    </source>
</evidence>
<keyword evidence="2" id="KW-0812">Transmembrane</keyword>
<dbReference type="Proteomes" id="UP000030643">
    <property type="component" value="Unassembled WGS sequence"/>
</dbReference>
<dbReference type="STRING" id="1329250.WOSG25_070030"/>
<organism evidence="3 4">
    <name type="scientific">Weissella oryzae (strain DSM 25784 / JCM 18191 / LMG 30913 / SG25)</name>
    <dbReference type="NCBI Taxonomy" id="1329250"/>
    <lineage>
        <taxon>Bacteria</taxon>
        <taxon>Bacillati</taxon>
        <taxon>Bacillota</taxon>
        <taxon>Bacilli</taxon>
        <taxon>Lactobacillales</taxon>
        <taxon>Lactobacillaceae</taxon>
        <taxon>Weissella</taxon>
    </lineage>
</organism>
<keyword evidence="2" id="KW-0472">Membrane</keyword>
<dbReference type="AlphaFoldDB" id="A0A069D0Z4"/>
<sequence length="57" mass="6076">MSNSESGSESTSDSNNGSNNLPHNNSLPDTGMADGELLQIFGELIMLLAILGIKRRK</sequence>
<accession>A0A069D0Z4</accession>
<gene>
    <name evidence="3" type="ORF">WOSG25_070030</name>
</gene>
<evidence type="ECO:0000256" key="1">
    <source>
        <dbReference type="SAM" id="MobiDB-lite"/>
    </source>
</evidence>
<feature type="transmembrane region" description="Helical" evidence="2">
    <location>
        <begin position="37"/>
        <end position="53"/>
    </location>
</feature>